<dbReference type="EMBL" id="CP001032">
    <property type="protein sequence ID" value="ACB77521.1"/>
    <property type="molecule type" value="Genomic_DNA"/>
</dbReference>
<dbReference type="SMART" id="SM00060">
    <property type="entry name" value="FN3"/>
    <property type="match status" value="1"/>
</dbReference>
<keyword evidence="2" id="KW-0677">Repeat</keyword>
<dbReference type="SUPFAM" id="SSF48726">
    <property type="entry name" value="Immunoglobulin"/>
    <property type="match status" value="1"/>
</dbReference>
<dbReference type="PANTHER" id="PTHR45982:SF1">
    <property type="entry name" value="REGULATOR OF CHROMOSOME CONDENSATION"/>
    <property type="match status" value="1"/>
</dbReference>
<dbReference type="InterPro" id="IPR058923">
    <property type="entry name" value="RCC1-like_dom"/>
</dbReference>
<keyword evidence="6" id="KW-1185">Reference proteome</keyword>
<dbReference type="Proteomes" id="UP000007013">
    <property type="component" value="Chromosome"/>
</dbReference>
<gene>
    <name evidence="5" type="ordered locus">Oter_4248</name>
</gene>
<organism evidence="5 6">
    <name type="scientific">Opitutus terrae (strain DSM 11246 / JCM 15787 / PB90-1)</name>
    <dbReference type="NCBI Taxonomy" id="452637"/>
    <lineage>
        <taxon>Bacteria</taxon>
        <taxon>Pseudomonadati</taxon>
        <taxon>Verrucomicrobiota</taxon>
        <taxon>Opitutia</taxon>
        <taxon>Opitutales</taxon>
        <taxon>Opitutaceae</taxon>
        <taxon>Opitutus</taxon>
    </lineage>
</organism>
<dbReference type="InterPro" id="IPR014756">
    <property type="entry name" value="Ig_E-set"/>
</dbReference>
<dbReference type="OrthoDB" id="199452at2"/>
<dbReference type="SMART" id="SM00429">
    <property type="entry name" value="IPT"/>
    <property type="match status" value="1"/>
</dbReference>
<dbReference type="InterPro" id="IPR009091">
    <property type="entry name" value="RCC1/BLIP-II"/>
</dbReference>
<dbReference type="STRING" id="452637.Oter_4248"/>
<evidence type="ECO:0000259" key="4">
    <source>
        <dbReference type="PROSITE" id="PS50853"/>
    </source>
</evidence>
<dbReference type="KEGG" id="ote:Oter_4248"/>
<reference evidence="5 6" key="1">
    <citation type="journal article" date="2011" name="J. Bacteriol.">
        <title>Genome sequence of the verrucomicrobium Opitutus terrae PB90-1, an abundant inhabitant of rice paddy soil ecosystems.</title>
        <authorList>
            <person name="van Passel M.W."/>
            <person name="Kant R."/>
            <person name="Palva A."/>
            <person name="Copeland A."/>
            <person name="Lucas S."/>
            <person name="Lapidus A."/>
            <person name="Glavina del Rio T."/>
            <person name="Pitluck S."/>
            <person name="Goltsman E."/>
            <person name="Clum A."/>
            <person name="Sun H."/>
            <person name="Schmutz J."/>
            <person name="Larimer F.W."/>
            <person name="Land M.L."/>
            <person name="Hauser L."/>
            <person name="Kyrpides N."/>
            <person name="Mikhailova N."/>
            <person name="Richardson P.P."/>
            <person name="Janssen P.H."/>
            <person name="de Vos W.M."/>
            <person name="Smidt H."/>
        </authorList>
    </citation>
    <scope>NUCLEOTIDE SEQUENCE [LARGE SCALE GENOMIC DNA]</scope>
    <source>
        <strain evidence="6">DSM 11246 / JCM 15787 / PB90-1</strain>
    </source>
</reference>
<feature type="signal peptide" evidence="3">
    <location>
        <begin position="1"/>
        <end position="28"/>
    </location>
</feature>
<dbReference type="InterPro" id="IPR015919">
    <property type="entry name" value="Cadherin-like_sf"/>
</dbReference>
<dbReference type="Gene3D" id="2.60.40.10">
    <property type="entry name" value="Immunoglobulins"/>
    <property type="match status" value="4"/>
</dbReference>
<keyword evidence="3" id="KW-0732">Signal</keyword>
<name>B1ZP35_OPITP</name>
<dbReference type="PRINTS" id="PR00633">
    <property type="entry name" value="RCCNDNSATION"/>
</dbReference>
<dbReference type="InterPro" id="IPR000408">
    <property type="entry name" value="Reg_chr_condens"/>
</dbReference>
<dbReference type="eggNOG" id="COG5184">
    <property type="taxonomic scope" value="Bacteria"/>
</dbReference>
<evidence type="ECO:0000313" key="5">
    <source>
        <dbReference type="EMBL" id="ACB77521.1"/>
    </source>
</evidence>
<dbReference type="InterPro" id="IPR003961">
    <property type="entry name" value="FN3_dom"/>
</dbReference>
<dbReference type="SUPFAM" id="SSF50985">
    <property type="entry name" value="RCC1/BLIP-II"/>
    <property type="match status" value="2"/>
</dbReference>
<dbReference type="Pfam" id="PF01833">
    <property type="entry name" value="TIG"/>
    <property type="match status" value="1"/>
</dbReference>
<dbReference type="CDD" id="cd00063">
    <property type="entry name" value="FN3"/>
    <property type="match status" value="1"/>
</dbReference>
<proteinExistence type="predicted"/>
<dbReference type="InterPro" id="IPR051553">
    <property type="entry name" value="Ran_GTPase-activating"/>
</dbReference>
<dbReference type="Pfam" id="PF05345">
    <property type="entry name" value="He_PIG"/>
    <property type="match status" value="1"/>
</dbReference>
<dbReference type="Gene3D" id="2.130.10.30">
    <property type="entry name" value="Regulator of chromosome condensation 1/beta-lactamase-inhibitor protein II"/>
    <property type="match status" value="2"/>
</dbReference>
<sequence length="1848" mass="183833">MKNQLSPLGSVLRLFVVCLVLAGPSAWAAKVTSIARQDPGPAITATSATFRVTFDEDVTGVTTGAFTLGTTGTATGVIASVAGSGMNYTVTVDTIGGVGTLRLDFSDGSGLTPVVAGAFAGGQRYLRVPPGTVSYAWGDNSKGQLGNGTGGSMGNKSVVPVAADRSGVLAGKTLVALATSYRHSLALASDGTVYAWGYNANGQLGNGSGGLSTDISKVPVAVDMTGVLAGKTIIAIATGYEHSLALASDGIVYAWGDNSEGQLGDGSTTDSKVPMAVDRTGVLTGKTVVAIAAGRNHSLAVASDGTVYAWGDNYYAQLGDGSLTDSSVPVPVDLTELAGKSVADVAGGDRHSLAQASDGTVYAWGDNTNGQMGDTIAHLKPAPVSVTGGSALAGKTIVAVAAGGYHNLALASDGTVCTWGYNYNGQLGNNSSGAGEKSTVPIAVNSYGALPGKTIVAVGAGVSHSLALASDGALCTWGFNSQGQLGDNSTTNRTVPVTVSAGGLMFQALGTTCDAVYSLALATVPPPTITAVSPSRGLTTGGASVVITGTNFSGASAVMFGSTAATGFTVNSATQITATAPAGSVGTVDVTVTTIGGASAVSAADQFTYILPLTIDSVVAPADATYGAGQELDFTVNFSAAVTVTGTPQLALTMGGVTRYATYVSGDGTTALVFRYTVQSGDGAAGGLTVVSPLQLNGGTIVDAATTAATLTFTPPVTTGVRVATVPLAPTVTAVQAGDGRALVRFTAPASNGGSAITSYTVTSSPDGVTVSGAGVALTITGLTNDTSYTFKVTATNGVGVSAASASSATVTPTRSWSMGFGSSAGDQTYITKTTADAAGNLYVAGYFYGATLEVGQTTLTRIGTRDAFVAKLTPQGSVLWAKNCGGAGGNAYARGIAVDASGHVYVGGYFTASWTTPALTKVGATDAFVMKLDAADGDVLWAQNYGGAGARALGYALAVDPAGDVYLAGCASSAALTLAAGVTLSPIGTTTEDALVLKLAAADGAVQWGRNCGGAGATTNFNGLGVDAAGNVYLGGYFTGADLTTPAIAKLGVYDALVVKLSGDGTFAWAKDYGGAGAVAGMEAVAVTGDGVYVGGYAAGADLTVPVVIRNGDSDALVMKLDPTDGGTVWAKSFGGVGATAEDWALGTDATGNVYAGGFFGGANLTTPALTPIGAQDTLLIKLSASGDVLSAKNYGGAGAEVDIKGIAVDAMNDLYLVGGFSFSDLTTPALPKIGAYDSLLIKEAAPPTPVITNATLSASGTYAAAFAGYTITASESPTSFSATGLPSGLSLNAATGEISGTPTQAGTFNVVLQGTNGNGTGPGSTLVLTMAKAPLSVTANNANRYVGNANPTFTVSYAGFRNGDTAASLTTAPTATTTATVASPAGTYPITPAGGVSGNYTFSYVNGTLTVENEPEPPPPPSKDSQTITFAAPADKLTTDGPFTLSASASSGLTVRFAIASGPATLSGTTVTLTGAPGTVTIRATQPGNSDYEAAPPVERSFTVEAAPPPPIVPPTSGGTASLSVGPSGSGCSYQWQCNGSNLGGATGSTLTLTNVQSANVGLYTYTVSAPDGTVTTSDPVIVGLTTTDKVEGLAEEVLTDVQHPNGNTYDQVLLEGPSATVTTNPNQITRTSFIDLSDDIVQVEFSGAGTLSLLVNGATIPAAPVNYIQPGVDYVRGHAAIVITGANETSNVCVFSVGSVTAVNQALFRSDVTYDGVADIAFIAIQSANGEFGSVRTGNVHYFASQGFTGIYAPGVEFAGPVNIGDVSAFDSASPVLVFGAIAEVRVAGGNLHQPNGQTVKVDGITQIRFTEGRTSHDHVLPAQTNQAVLEQDGVDITDLIVVGP</sequence>
<dbReference type="PROSITE" id="PS00626">
    <property type="entry name" value="RCC1_2"/>
    <property type="match status" value="3"/>
</dbReference>
<dbReference type="SUPFAM" id="SSF81296">
    <property type="entry name" value="E set domains"/>
    <property type="match status" value="1"/>
</dbReference>
<evidence type="ECO:0000256" key="3">
    <source>
        <dbReference type="SAM" id="SignalP"/>
    </source>
</evidence>
<dbReference type="SUPFAM" id="SSF49265">
    <property type="entry name" value="Fibronectin type III"/>
    <property type="match status" value="1"/>
</dbReference>
<dbReference type="GO" id="GO:0005509">
    <property type="term" value="F:calcium ion binding"/>
    <property type="evidence" value="ECO:0007669"/>
    <property type="project" value="InterPro"/>
</dbReference>
<evidence type="ECO:0000256" key="1">
    <source>
        <dbReference type="ARBA" id="ARBA00022658"/>
    </source>
</evidence>
<dbReference type="InterPro" id="IPR036179">
    <property type="entry name" value="Ig-like_dom_sf"/>
</dbReference>
<dbReference type="PROSITE" id="PS50853">
    <property type="entry name" value="FN3"/>
    <property type="match status" value="1"/>
</dbReference>
<dbReference type="PROSITE" id="PS50012">
    <property type="entry name" value="RCC1_3"/>
    <property type="match status" value="7"/>
</dbReference>
<keyword evidence="1" id="KW-0344">Guanine-nucleotide releasing factor</keyword>
<dbReference type="CDD" id="cd00102">
    <property type="entry name" value="IPT"/>
    <property type="match status" value="1"/>
</dbReference>
<dbReference type="Pfam" id="PF00041">
    <property type="entry name" value="fn3"/>
    <property type="match status" value="1"/>
</dbReference>
<dbReference type="HOGENOM" id="CLU_236955_0_0_0"/>
<dbReference type="InterPro" id="IPR011047">
    <property type="entry name" value="Quinoprotein_ADH-like_sf"/>
</dbReference>
<dbReference type="Gene3D" id="3.30.160.710">
    <property type="match status" value="1"/>
</dbReference>
<dbReference type="InterPro" id="IPR036116">
    <property type="entry name" value="FN3_sf"/>
</dbReference>
<dbReference type="PANTHER" id="PTHR45982">
    <property type="entry name" value="REGULATOR OF CHROMOSOME CONDENSATION"/>
    <property type="match status" value="1"/>
</dbReference>
<dbReference type="InterPro" id="IPR013783">
    <property type="entry name" value="Ig-like_fold"/>
</dbReference>
<dbReference type="Pfam" id="PF25390">
    <property type="entry name" value="WD40_RLD"/>
    <property type="match status" value="1"/>
</dbReference>
<dbReference type="GO" id="GO:0005085">
    <property type="term" value="F:guanyl-nucleotide exchange factor activity"/>
    <property type="evidence" value="ECO:0007669"/>
    <property type="project" value="TreeGrafter"/>
</dbReference>
<dbReference type="InterPro" id="IPR002909">
    <property type="entry name" value="IPT_dom"/>
</dbReference>
<dbReference type="InterPro" id="IPR041286">
    <property type="entry name" value="MBG_2"/>
</dbReference>
<dbReference type="SUPFAM" id="SSF49313">
    <property type="entry name" value="Cadherin-like"/>
    <property type="match status" value="1"/>
</dbReference>
<evidence type="ECO:0000256" key="2">
    <source>
        <dbReference type="ARBA" id="ARBA00022737"/>
    </source>
</evidence>
<dbReference type="GO" id="GO:0016020">
    <property type="term" value="C:membrane"/>
    <property type="evidence" value="ECO:0007669"/>
    <property type="project" value="InterPro"/>
</dbReference>
<dbReference type="Pfam" id="PF18676">
    <property type="entry name" value="MBG_2"/>
    <property type="match status" value="1"/>
</dbReference>
<evidence type="ECO:0000313" key="6">
    <source>
        <dbReference type="Proteomes" id="UP000007013"/>
    </source>
</evidence>
<protein>
    <submittedName>
        <fullName evidence="5">Cell surface receptor IPT/TIG domain protein</fullName>
    </submittedName>
</protein>
<dbReference type="GO" id="GO:0005737">
    <property type="term" value="C:cytoplasm"/>
    <property type="evidence" value="ECO:0007669"/>
    <property type="project" value="TreeGrafter"/>
</dbReference>
<keyword evidence="5" id="KW-0675">Receptor</keyword>
<dbReference type="RefSeq" id="WP_012377049.1">
    <property type="nucleotide sequence ID" value="NC_010571.1"/>
</dbReference>
<dbReference type="SUPFAM" id="SSF50998">
    <property type="entry name" value="Quinoprotein alcohol dehydrogenase-like"/>
    <property type="match status" value="1"/>
</dbReference>
<accession>B1ZP35</accession>
<feature type="domain" description="Fibronectin type-III" evidence="4">
    <location>
        <begin position="726"/>
        <end position="817"/>
    </location>
</feature>
<feature type="chain" id="PRO_5002774818" evidence="3">
    <location>
        <begin position="29"/>
        <end position="1848"/>
    </location>
</feature>
<dbReference type="Pfam" id="PF00415">
    <property type="entry name" value="RCC1"/>
    <property type="match status" value="1"/>
</dbReference>